<dbReference type="GO" id="GO:0016829">
    <property type="term" value="F:lyase activity"/>
    <property type="evidence" value="ECO:0007669"/>
    <property type="project" value="UniProtKB-KW"/>
</dbReference>
<evidence type="ECO:0000256" key="7">
    <source>
        <dbReference type="PIRSR" id="PIRSR602401-1"/>
    </source>
</evidence>
<organism evidence="8">
    <name type="scientific">Perinereis nuntia</name>
    <name type="common">Polychaete worm</name>
    <name type="synonym">Lycoris nuntia</name>
    <dbReference type="NCBI Taxonomy" id="460893"/>
    <lineage>
        <taxon>Eukaryota</taxon>
        <taxon>Metazoa</taxon>
        <taxon>Spiralia</taxon>
        <taxon>Lophotrochozoa</taxon>
        <taxon>Annelida</taxon>
        <taxon>Polychaeta</taxon>
        <taxon>Errantia</taxon>
        <taxon>Phyllodocida</taxon>
        <taxon>Nereididae</taxon>
        <taxon>Perinereis</taxon>
    </lineage>
</organism>
<keyword evidence="4" id="KW-0560">Oxidoreductase</keyword>
<dbReference type="PRINTS" id="PR00463">
    <property type="entry name" value="EP450I"/>
</dbReference>
<name>G3CHZ6_PERNU</name>
<dbReference type="EMBL" id="HM631971">
    <property type="protein sequence ID" value="ADN44548.1"/>
    <property type="molecule type" value="mRNA"/>
</dbReference>
<dbReference type="GO" id="GO:0004508">
    <property type="term" value="F:steroid 17-alpha-monooxygenase activity"/>
    <property type="evidence" value="ECO:0007669"/>
    <property type="project" value="TreeGrafter"/>
</dbReference>
<reference evidence="8" key="1">
    <citation type="submission" date="2010-07" db="EMBL/GenBank/DDBJ databases">
        <authorList>
            <person name="Won E.-J."/>
            <person name="Rhee J.-S."/>
            <person name="Lee J.-S."/>
        </authorList>
    </citation>
    <scope>NUCLEOTIDE SEQUENCE</scope>
</reference>
<dbReference type="PANTHER" id="PTHR24289:SF20">
    <property type="entry name" value="STEROID 17-ALPHA-HYDROXYLASE_17,20 LYASE"/>
    <property type="match status" value="1"/>
</dbReference>
<keyword evidence="2 7" id="KW-0349">Heme</keyword>
<dbReference type="InterPro" id="IPR001128">
    <property type="entry name" value="Cyt_P450"/>
</dbReference>
<keyword evidence="6" id="KW-0503">Monooxygenase</keyword>
<evidence type="ECO:0000256" key="5">
    <source>
        <dbReference type="ARBA" id="ARBA00023004"/>
    </source>
</evidence>
<dbReference type="Pfam" id="PF00067">
    <property type="entry name" value="p450"/>
    <property type="match status" value="2"/>
</dbReference>
<comment type="cofactor">
    <cofactor evidence="7">
        <name>heme</name>
        <dbReference type="ChEBI" id="CHEBI:30413"/>
    </cofactor>
</comment>
<dbReference type="AlphaFoldDB" id="G3CHZ6"/>
<dbReference type="GO" id="GO:0005506">
    <property type="term" value="F:iron ion binding"/>
    <property type="evidence" value="ECO:0007669"/>
    <property type="project" value="InterPro"/>
</dbReference>
<comment type="similarity">
    <text evidence="1">Belongs to the cytochrome P450 family.</text>
</comment>
<proteinExistence type="evidence at transcript level"/>
<keyword evidence="8" id="KW-0456">Lyase</keyword>
<dbReference type="InterPro" id="IPR002401">
    <property type="entry name" value="Cyt_P450_E_grp-I"/>
</dbReference>
<dbReference type="InterPro" id="IPR036396">
    <property type="entry name" value="Cyt_P450_sf"/>
</dbReference>
<dbReference type="SUPFAM" id="SSF48264">
    <property type="entry name" value="Cytochrome P450"/>
    <property type="match status" value="1"/>
</dbReference>
<evidence type="ECO:0000256" key="3">
    <source>
        <dbReference type="ARBA" id="ARBA00022723"/>
    </source>
</evidence>
<feature type="binding site" description="axial binding residue" evidence="7">
    <location>
        <position position="387"/>
    </location>
    <ligand>
        <name>heme</name>
        <dbReference type="ChEBI" id="CHEBI:30413"/>
    </ligand>
    <ligandPart>
        <name>Fe</name>
        <dbReference type="ChEBI" id="CHEBI:18248"/>
    </ligandPart>
</feature>
<feature type="non-terminal residue" evidence="8">
    <location>
        <position position="1"/>
    </location>
</feature>
<dbReference type="Gene3D" id="1.10.630.10">
    <property type="entry name" value="Cytochrome P450"/>
    <property type="match status" value="1"/>
</dbReference>
<dbReference type="PANTHER" id="PTHR24289">
    <property type="entry name" value="STEROID 17-ALPHA-HYDROXYLASE/17,20 LYASE"/>
    <property type="match status" value="1"/>
</dbReference>
<dbReference type="PRINTS" id="PR00385">
    <property type="entry name" value="P450"/>
</dbReference>
<dbReference type="GO" id="GO:0042446">
    <property type="term" value="P:hormone biosynthetic process"/>
    <property type="evidence" value="ECO:0007669"/>
    <property type="project" value="TreeGrafter"/>
</dbReference>
<accession>G3CHZ6</accession>
<keyword evidence="3 7" id="KW-0479">Metal-binding</keyword>
<protein>
    <submittedName>
        <fullName evidence="8">Cytochrome P450 CYP17a/20-lyase</fullName>
    </submittedName>
</protein>
<evidence type="ECO:0000256" key="2">
    <source>
        <dbReference type="ARBA" id="ARBA00022617"/>
    </source>
</evidence>
<dbReference type="GO" id="GO:0020037">
    <property type="term" value="F:heme binding"/>
    <property type="evidence" value="ECO:0007669"/>
    <property type="project" value="InterPro"/>
</dbReference>
<evidence type="ECO:0000256" key="6">
    <source>
        <dbReference type="ARBA" id="ARBA00023033"/>
    </source>
</evidence>
<evidence type="ECO:0000256" key="4">
    <source>
        <dbReference type="ARBA" id="ARBA00023002"/>
    </source>
</evidence>
<evidence type="ECO:0000256" key="1">
    <source>
        <dbReference type="ARBA" id="ARBA00010617"/>
    </source>
</evidence>
<feature type="non-terminal residue" evidence="8">
    <location>
        <position position="443"/>
    </location>
</feature>
<dbReference type="GO" id="GO:0042448">
    <property type="term" value="P:progesterone metabolic process"/>
    <property type="evidence" value="ECO:0007669"/>
    <property type="project" value="TreeGrafter"/>
</dbReference>
<evidence type="ECO:0000313" key="8">
    <source>
        <dbReference type="EMBL" id="ADN44548.1"/>
    </source>
</evidence>
<keyword evidence="5 7" id="KW-0408">Iron</keyword>
<sequence>ELAEKYGDIYFLQFGLFGQNPSIVLNNMDLVREALLSKQDDFAGRPCPYSFECLSENGRSIAAGDFNDMWRYQRKIAHTALRKYTSGNQFQDLMERNVDMISDVFRKGSGQPVDILKPASLIFYNIIATLCFGKNYGIDDPEFNSLRTMIDEANDLFSGFFLADLLSIFRHIPTPAMNHLKKVADKLKCTVNNFISEHKKNFDENDVRDFTDYIIHIDQEMKASGLAEYQVKLEDVHFRQTLINMFFAGTDTSRITITWALMFMAPYPELQEKAQKEIYQQIGRDGKITTTSRTKIPYCEAVIYETLRLRPPAPIAVPHATTCDTSVGGYDVPKGTQPSSTWHASTLTPENGTILRNSDQKDFWMSTETLLPNRMLSCHFLQGGRSCVGEAFAKAELHIILGMLLQRFKFSPPEGKKIDFTPRSNILINIPSESETLLVVREI</sequence>